<dbReference type="GeneID" id="85227060"/>
<evidence type="ECO:0000256" key="1">
    <source>
        <dbReference type="ARBA" id="ARBA00004141"/>
    </source>
</evidence>
<dbReference type="InterPro" id="IPR003439">
    <property type="entry name" value="ABC_transporter-like_ATP-bd"/>
</dbReference>
<feature type="transmembrane region" description="Helical" evidence="11">
    <location>
        <begin position="499"/>
        <end position="518"/>
    </location>
</feature>
<feature type="region of interest" description="Disordered" evidence="10">
    <location>
        <begin position="559"/>
        <end position="582"/>
    </location>
</feature>
<feature type="transmembrane region" description="Helical" evidence="11">
    <location>
        <begin position="272"/>
        <end position="291"/>
    </location>
</feature>
<dbReference type="PROSITE" id="PS50893">
    <property type="entry name" value="ABC_TRANSPORTER_2"/>
    <property type="match status" value="1"/>
</dbReference>
<dbReference type="CDD" id="cd18606">
    <property type="entry name" value="ABC_6TM_YOR1_D2_like"/>
    <property type="match status" value="1"/>
</dbReference>
<dbReference type="CDD" id="cd03244">
    <property type="entry name" value="ABCC_MRP_domain2"/>
    <property type="match status" value="1"/>
</dbReference>
<evidence type="ECO:0000256" key="11">
    <source>
        <dbReference type="SAM" id="Phobius"/>
    </source>
</evidence>
<dbReference type="Proteomes" id="UP001217754">
    <property type="component" value="Chromosome 6"/>
</dbReference>
<dbReference type="PROSITE" id="PS00211">
    <property type="entry name" value="ABC_TRANSPORTER_1"/>
    <property type="match status" value="1"/>
</dbReference>
<dbReference type="Gene3D" id="3.40.50.300">
    <property type="entry name" value="P-loop containing nucleotide triphosphate hydrolases"/>
    <property type="match status" value="2"/>
</dbReference>
<dbReference type="SUPFAM" id="SSF52540">
    <property type="entry name" value="P-loop containing nucleoside triphosphate hydrolases"/>
    <property type="match status" value="2"/>
</dbReference>
<comment type="subcellular location">
    <subcellularLocation>
        <location evidence="1">Membrane</location>
        <topology evidence="1">Multi-pass membrane protein</topology>
    </subcellularLocation>
</comment>
<evidence type="ECO:0000256" key="6">
    <source>
        <dbReference type="ARBA" id="ARBA00022741"/>
    </source>
</evidence>
<comment type="similarity">
    <text evidence="2">Belongs to the ABC transporter superfamily. ABCC family. Conjugate transporter (TC 3.A.1.208) subfamily.</text>
</comment>
<dbReference type="Pfam" id="PF00664">
    <property type="entry name" value="ABC_membrane"/>
    <property type="match status" value="2"/>
</dbReference>
<keyword evidence="9 11" id="KW-0472">Membrane</keyword>
<accession>A0AAF0JBE6</accession>
<feature type="transmembrane region" description="Helical" evidence="11">
    <location>
        <begin position="377"/>
        <end position="397"/>
    </location>
</feature>
<evidence type="ECO:0000259" key="12">
    <source>
        <dbReference type="PROSITE" id="PS50893"/>
    </source>
</evidence>
<feature type="transmembrane region" description="Helical" evidence="11">
    <location>
        <begin position="349"/>
        <end position="371"/>
    </location>
</feature>
<evidence type="ECO:0000256" key="2">
    <source>
        <dbReference type="ARBA" id="ARBA00009726"/>
    </source>
</evidence>
<dbReference type="PROSITE" id="PS50929">
    <property type="entry name" value="ABC_TM1F"/>
    <property type="match status" value="2"/>
</dbReference>
<keyword evidence="3" id="KW-0813">Transport</keyword>
<keyword evidence="7" id="KW-0067">ATP-binding</keyword>
<dbReference type="InterPro" id="IPR017871">
    <property type="entry name" value="ABC_transporter-like_CS"/>
</dbReference>
<keyword evidence="15" id="KW-1185">Reference proteome</keyword>
<dbReference type="SUPFAM" id="SSF90123">
    <property type="entry name" value="ABC transporter transmembrane region"/>
    <property type="match status" value="2"/>
</dbReference>
<evidence type="ECO:0000259" key="13">
    <source>
        <dbReference type="PROSITE" id="PS50929"/>
    </source>
</evidence>
<evidence type="ECO:0000256" key="10">
    <source>
        <dbReference type="SAM" id="MobiDB-lite"/>
    </source>
</evidence>
<feature type="transmembrane region" description="Helical" evidence="11">
    <location>
        <begin position="451"/>
        <end position="479"/>
    </location>
</feature>
<proteinExistence type="inferred from homology"/>
<evidence type="ECO:0000256" key="7">
    <source>
        <dbReference type="ARBA" id="ARBA00022840"/>
    </source>
</evidence>
<keyword evidence="5" id="KW-0677">Repeat</keyword>
<dbReference type="Pfam" id="PF00005">
    <property type="entry name" value="ABC_tran"/>
    <property type="match status" value="1"/>
</dbReference>
<keyword evidence="4 11" id="KW-0812">Transmembrane</keyword>
<gene>
    <name evidence="14" type="ORF">MJAP1_003409</name>
</gene>
<dbReference type="SMART" id="SM00382">
    <property type="entry name" value="AAA"/>
    <property type="match status" value="1"/>
</dbReference>
<protein>
    <submittedName>
        <fullName evidence="14">Uncharacterized protein</fullName>
    </submittedName>
</protein>
<name>A0AAF0JBE6_9BASI</name>
<dbReference type="EMBL" id="CP119963">
    <property type="protein sequence ID" value="WFD40423.1"/>
    <property type="molecule type" value="Genomic_DNA"/>
</dbReference>
<feature type="transmembrane region" description="Helical" evidence="11">
    <location>
        <begin position="810"/>
        <end position="828"/>
    </location>
</feature>
<dbReference type="GO" id="GO:0016887">
    <property type="term" value="F:ATP hydrolysis activity"/>
    <property type="evidence" value="ECO:0007669"/>
    <property type="project" value="InterPro"/>
</dbReference>
<dbReference type="PANTHER" id="PTHR24223:SF456">
    <property type="entry name" value="MULTIDRUG RESISTANCE-ASSOCIATED PROTEIN LETHAL(2)03659"/>
    <property type="match status" value="1"/>
</dbReference>
<dbReference type="RefSeq" id="XP_060123320.1">
    <property type="nucleotide sequence ID" value="XM_060267337.1"/>
</dbReference>
<evidence type="ECO:0000256" key="3">
    <source>
        <dbReference type="ARBA" id="ARBA00022448"/>
    </source>
</evidence>
<dbReference type="InterPro" id="IPR027417">
    <property type="entry name" value="P-loop_NTPase"/>
</dbReference>
<feature type="region of interest" description="Disordered" evidence="10">
    <location>
        <begin position="1"/>
        <end position="36"/>
    </location>
</feature>
<dbReference type="Gene3D" id="1.20.1560.10">
    <property type="entry name" value="ABC transporter type 1, transmembrane domain"/>
    <property type="match status" value="2"/>
</dbReference>
<feature type="domain" description="ABC transmembrane type-1" evidence="13">
    <location>
        <begin position="244"/>
        <end position="515"/>
    </location>
</feature>
<reference evidence="14" key="1">
    <citation type="submission" date="2023-03" db="EMBL/GenBank/DDBJ databases">
        <title>Mating type loci evolution in Malassezia.</title>
        <authorList>
            <person name="Coelho M.A."/>
        </authorList>
    </citation>
    <scope>NUCLEOTIDE SEQUENCE</scope>
    <source>
        <strain evidence="14">CBS 9431</strain>
    </source>
</reference>
<feature type="transmembrane region" description="Helical" evidence="11">
    <location>
        <begin position="881"/>
        <end position="912"/>
    </location>
</feature>
<feature type="domain" description="ABC transmembrane type-1" evidence="13">
    <location>
        <begin position="806"/>
        <end position="1039"/>
    </location>
</feature>
<evidence type="ECO:0000256" key="5">
    <source>
        <dbReference type="ARBA" id="ARBA00022737"/>
    </source>
</evidence>
<sequence length="1361" mass="152723">MTDAAALSEVTAAGTEGAPMPDVDTEKQADGIPLNDLTKEAERGGNRKFHVRTRMHWYQFWLYKDDPPPPPESLDDSKELPIAKLNLFSDWTYHWIMPLLKLGYRRPLEATDLWKMDDPRTAKHISNLLIERWTERVAKADAHNERLERGEINPSVKLMKKWRKEAEKESATNLGGEASVEERVKAKEACWRSPVLKYVKAEFRTPELRRQHDIAGKVKTASKRANLFFALFDIFWPNVTVAYISKLLGDTAYLGSTLLMEKIIDAVSKEDTGLACGYVVVMFAIMIISNLLTNRFYYQSMYIGVFTRAALVSGIYKRALNMQGRDRSTGKLVNHISTDVSRIDFGAQWWLVTFTAPVELIVCIIILLSRFGVSCLSGFALVVVVLPIQASCMKFLFDLRNKSLEWTDRRARRTQEVLSGMRIVKLFSYESNFLQWISKLRRNELKYIFRLTVRLAALLATAIGLPVLAGVLAVITFYFKEGHLDASKVFPAVTLFQLIRLPLMFLPFGLSVIADGYASILRLSEVFYAQQHDVSVKSDALSPYGLQFTDAQFEWDDVSEDPTLKPTTTEEKKEKRKQKQKQKRLWAFLRKNRKNVPASEKKRLGLFRRKAKKEDLALIGGKPKPKPVEDSPSDFIMAPLNLAIKLGLDSERNNGDLTEIGERGVTLSAVDAHVGKALFNNAILPLRSRGKTILLVTHAIQYLEGCDRIVSMDDGRIEEVGTFAELMAARGHFYQTMQNYSTLRQTGVEEDANDLAAEVEAGKSKPKLDTGKLSKPGGNTMELEERNTGAVDMFVWKAYLRAGEHSVMQFIFNFIADILLGLMTYFASRKLHDNAMKRVMYSPMAWFDTTPIGRIINRFGKDIDVLDNQVSGLLRQSVATFMTMLGAGAMIIALTYYFAIVIVGVLLISWFISTYYRASSREFKRVDALLRSTLYSHFAESLTGLTTIRAYNESKRFLYENYKAMDLQNRAYFLTIVNRRWLGLRLDLLGSLCVLVVGILAAVRVHGMGAGQSGVVLSMMITIAQSLSMLTSELTELENEMNSAERLVYYAETLDQEAPQQIPDTKPPASWPDHGAIDLDNLWLKYRPNLPNVLKGVTLHVNGGEKVGIVGRTGAGKSSILTVLLRLSEATQGTISIDGINVSMIGLEDLRLAIAILPQEPLLFSGTLRSNLDPFGLYDDARLWDAMQRAYLTGPTSATTTEDVIHDPSVPMTERTKMQGDAQAKEPGTESKALTRLSLDSIIDEEGANLSVGQRSLVSLARALVRNSKIILLDEATASVDLETDAKIQKTIRTEFADRTLLCIAHRLSTIIGYDRIVVMEDGKVVEFDTPLTLFDRSDGIFRGMCSRSSISRDDILQARP</sequence>
<dbReference type="InterPro" id="IPR003593">
    <property type="entry name" value="AAA+_ATPase"/>
</dbReference>
<evidence type="ECO:0000313" key="14">
    <source>
        <dbReference type="EMBL" id="WFD40423.1"/>
    </source>
</evidence>
<evidence type="ECO:0000256" key="4">
    <source>
        <dbReference type="ARBA" id="ARBA00022692"/>
    </source>
</evidence>
<dbReference type="GO" id="GO:0005524">
    <property type="term" value="F:ATP binding"/>
    <property type="evidence" value="ECO:0007669"/>
    <property type="project" value="UniProtKB-KW"/>
</dbReference>
<dbReference type="InterPro" id="IPR050173">
    <property type="entry name" value="ABC_transporter_C-like"/>
</dbReference>
<organism evidence="14 15">
    <name type="scientific">Malassezia japonica</name>
    <dbReference type="NCBI Taxonomy" id="223818"/>
    <lineage>
        <taxon>Eukaryota</taxon>
        <taxon>Fungi</taxon>
        <taxon>Dikarya</taxon>
        <taxon>Basidiomycota</taxon>
        <taxon>Ustilaginomycotina</taxon>
        <taxon>Malasseziomycetes</taxon>
        <taxon>Malasseziales</taxon>
        <taxon>Malasseziaceae</taxon>
        <taxon>Malassezia</taxon>
    </lineage>
</organism>
<keyword evidence="6" id="KW-0547">Nucleotide-binding</keyword>
<keyword evidence="8 11" id="KW-1133">Transmembrane helix</keyword>
<dbReference type="FunFam" id="1.20.1560.10:FF:000013">
    <property type="entry name" value="ABC transporter C family member 2"/>
    <property type="match status" value="1"/>
</dbReference>
<evidence type="ECO:0000313" key="15">
    <source>
        <dbReference type="Proteomes" id="UP001217754"/>
    </source>
</evidence>
<evidence type="ECO:0000256" key="8">
    <source>
        <dbReference type="ARBA" id="ARBA00022989"/>
    </source>
</evidence>
<dbReference type="InterPro" id="IPR011527">
    <property type="entry name" value="ABC1_TM_dom"/>
</dbReference>
<feature type="transmembrane region" description="Helical" evidence="11">
    <location>
        <begin position="988"/>
        <end position="1007"/>
    </location>
</feature>
<dbReference type="InterPro" id="IPR036640">
    <property type="entry name" value="ABC1_TM_sf"/>
</dbReference>
<feature type="domain" description="ABC transporter" evidence="12">
    <location>
        <begin position="1077"/>
        <end position="1347"/>
    </location>
</feature>
<dbReference type="GO" id="GO:0016020">
    <property type="term" value="C:membrane"/>
    <property type="evidence" value="ECO:0007669"/>
    <property type="project" value="UniProtKB-SubCell"/>
</dbReference>
<dbReference type="PANTHER" id="PTHR24223">
    <property type="entry name" value="ATP-BINDING CASSETTE SUB-FAMILY C"/>
    <property type="match status" value="1"/>
</dbReference>
<dbReference type="GO" id="GO:0140359">
    <property type="term" value="F:ABC-type transporter activity"/>
    <property type="evidence" value="ECO:0007669"/>
    <property type="project" value="InterPro"/>
</dbReference>
<evidence type="ECO:0000256" key="9">
    <source>
        <dbReference type="ARBA" id="ARBA00023136"/>
    </source>
</evidence>
<dbReference type="CDD" id="cd18597">
    <property type="entry name" value="ABC_6TM_YOR1_D1_like"/>
    <property type="match status" value="1"/>
</dbReference>